<dbReference type="InterPro" id="IPR011008">
    <property type="entry name" value="Dimeric_a/b-barrel"/>
</dbReference>
<name>A0A6J6UT30_9ZZZZ</name>
<dbReference type="EMBL" id="CAFABA010000019">
    <property type="protein sequence ID" value="CAB4820836.1"/>
    <property type="molecule type" value="Genomic_DNA"/>
</dbReference>
<evidence type="ECO:0000313" key="4">
    <source>
        <dbReference type="EMBL" id="CAB5001656.1"/>
    </source>
</evidence>
<dbReference type="SUPFAM" id="SSF54909">
    <property type="entry name" value="Dimeric alpha+beta barrel"/>
    <property type="match status" value="1"/>
</dbReference>
<dbReference type="EMBL" id="CAEZYR010000114">
    <property type="protein sequence ID" value="CAB4762345.1"/>
    <property type="molecule type" value="Genomic_DNA"/>
</dbReference>
<proteinExistence type="predicted"/>
<evidence type="ECO:0000313" key="2">
    <source>
        <dbReference type="EMBL" id="CAB4820836.1"/>
    </source>
</evidence>
<dbReference type="EMBL" id="CAFBOS010000101">
    <property type="protein sequence ID" value="CAB5001656.1"/>
    <property type="molecule type" value="Genomic_DNA"/>
</dbReference>
<sequence>MPLLTVLESAEDHDPALTILDVPHPHEEARRRFGRRTAFAAPALGWTNDDQLGAMGGPTFSLREHVGWLASDGDPEDPFDVVKQVSFLHKSDSVDLAEFRTSYRHHVEVARRHMHTLWQYVQYDVESIAGSMAGPAEGIVAVSVLWFRSTDDFCNRYFASPEDQAQFQSEEGFLDLSKAFSFVVTSVPSAAPASRVGAQ</sequence>
<gene>
    <name evidence="1" type="ORF">UFOPK2754_02497</name>
    <name evidence="2" type="ORF">UFOPK3139_00688</name>
    <name evidence="3" type="ORF">UFOPK3543_03077</name>
    <name evidence="4" type="ORF">UFOPK3967_01668</name>
</gene>
<dbReference type="EMBL" id="CAFBMH010000199">
    <property type="protein sequence ID" value="CAB4938089.1"/>
    <property type="molecule type" value="Genomic_DNA"/>
</dbReference>
<dbReference type="Gene3D" id="3.30.70.100">
    <property type="match status" value="1"/>
</dbReference>
<organism evidence="1">
    <name type="scientific">freshwater metagenome</name>
    <dbReference type="NCBI Taxonomy" id="449393"/>
    <lineage>
        <taxon>unclassified sequences</taxon>
        <taxon>metagenomes</taxon>
        <taxon>ecological metagenomes</taxon>
    </lineage>
</organism>
<evidence type="ECO:0000313" key="1">
    <source>
        <dbReference type="EMBL" id="CAB4762345.1"/>
    </source>
</evidence>
<evidence type="ECO:0000313" key="3">
    <source>
        <dbReference type="EMBL" id="CAB4938089.1"/>
    </source>
</evidence>
<reference evidence="1" key="1">
    <citation type="submission" date="2020-05" db="EMBL/GenBank/DDBJ databases">
        <authorList>
            <person name="Chiriac C."/>
            <person name="Salcher M."/>
            <person name="Ghai R."/>
            <person name="Kavagutti S V."/>
        </authorList>
    </citation>
    <scope>NUCLEOTIDE SEQUENCE</scope>
</reference>
<accession>A0A6J6UT30</accession>
<dbReference type="AlphaFoldDB" id="A0A6J6UT30"/>
<protein>
    <submittedName>
        <fullName evidence="1">Unannotated protein</fullName>
    </submittedName>
</protein>